<evidence type="ECO:0000313" key="2">
    <source>
        <dbReference type="Proteomes" id="UP000184216"/>
    </source>
</evidence>
<gene>
    <name evidence="1" type="ORF">SAMN05444387_3732</name>
</gene>
<keyword evidence="2" id="KW-1185">Reference proteome</keyword>
<proteinExistence type="predicted"/>
<dbReference type="EMBL" id="FRBX01000005">
    <property type="protein sequence ID" value="SHM99659.1"/>
    <property type="molecule type" value="Genomic_DNA"/>
</dbReference>
<sequence>MEVINNYDQQIEDWKLENDVMKFIGSNTINYEHALGISPQDPNEPECCCFNVWIE</sequence>
<comment type="caution">
    <text evidence="1">The sequence shown here is derived from an EMBL/GenBank/DDBJ whole genome shotgun (WGS) entry which is preliminary data.</text>
</comment>
<dbReference type="Proteomes" id="UP000184216">
    <property type="component" value="Unassembled WGS sequence"/>
</dbReference>
<evidence type="ECO:0000313" key="1">
    <source>
        <dbReference type="EMBL" id="SHM99659.1"/>
    </source>
</evidence>
<organism evidence="1 2">
    <name type="scientific">Flavobacterium pectinovorum</name>
    <dbReference type="NCBI Taxonomy" id="29533"/>
    <lineage>
        <taxon>Bacteria</taxon>
        <taxon>Pseudomonadati</taxon>
        <taxon>Bacteroidota</taxon>
        <taxon>Flavobacteriia</taxon>
        <taxon>Flavobacteriales</taxon>
        <taxon>Flavobacteriaceae</taxon>
        <taxon>Flavobacterium</taxon>
    </lineage>
</organism>
<reference evidence="1 2" key="1">
    <citation type="submission" date="2016-11" db="EMBL/GenBank/DDBJ databases">
        <authorList>
            <person name="Varghese N."/>
            <person name="Submissions S."/>
        </authorList>
    </citation>
    <scope>NUCLEOTIDE SEQUENCE [LARGE SCALE GENOMIC DNA]</scope>
    <source>
        <strain evidence="1 2">DSM 6368</strain>
    </source>
</reference>
<accession>A0ABY1J797</accession>
<protein>
    <submittedName>
        <fullName evidence="1">Uncharacterized protein</fullName>
    </submittedName>
</protein>
<name>A0ABY1J797_9FLAO</name>